<dbReference type="InterPro" id="IPR036677">
    <property type="entry name" value="EutN_CcmL_sf"/>
</dbReference>
<organism evidence="4 5">
    <name type="scientific">Clostridium malenominatum</name>
    <dbReference type="NCBI Taxonomy" id="1539"/>
    <lineage>
        <taxon>Bacteria</taxon>
        <taxon>Bacillati</taxon>
        <taxon>Bacillota</taxon>
        <taxon>Clostridia</taxon>
        <taxon>Eubacteriales</taxon>
        <taxon>Clostridiaceae</taxon>
        <taxon>Clostridium</taxon>
    </lineage>
</organism>
<dbReference type="PANTHER" id="PTHR36539">
    <property type="entry name" value="ETHANOLAMINE UTILIZATION PROTEIN EUTN"/>
    <property type="match status" value="1"/>
</dbReference>
<dbReference type="EMBL" id="BAAACF010000001">
    <property type="protein sequence ID" value="GAA0724789.1"/>
    <property type="molecule type" value="Genomic_DNA"/>
</dbReference>
<dbReference type="InterPro" id="IPR004992">
    <property type="entry name" value="EutN_CcmL"/>
</dbReference>
<reference evidence="5" key="1">
    <citation type="journal article" date="2019" name="Int. J. Syst. Evol. Microbiol.">
        <title>The Global Catalogue of Microorganisms (GCM) 10K type strain sequencing project: providing services to taxonomists for standard genome sequencing and annotation.</title>
        <authorList>
            <consortium name="The Broad Institute Genomics Platform"/>
            <consortium name="The Broad Institute Genome Sequencing Center for Infectious Disease"/>
            <person name="Wu L."/>
            <person name="Ma J."/>
        </authorList>
    </citation>
    <scope>NUCLEOTIDE SEQUENCE [LARGE SCALE GENOMIC DNA]</scope>
    <source>
        <strain evidence="5">JCM 1405</strain>
    </source>
</reference>
<protein>
    <submittedName>
        <fullName evidence="4">EutN/CcmL family microcompartment protein</fullName>
    </submittedName>
</protein>
<proteinExistence type="predicted"/>
<dbReference type="SUPFAM" id="SSF159133">
    <property type="entry name" value="EutN/CcmL-like"/>
    <property type="match status" value="1"/>
</dbReference>
<sequence>MIIGRVVSTVVSSRKYDSLQGLKFLVIEPFYGKDKECFIAADVIGAGIGELVLITTGEPTKYALHREAPVDAIVVGILDKEPAI</sequence>
<keyword evidence="5" id="KW-1185">Reference proteome</keyword>
<evidence type="ECO:0000256" key="2">
    <source>
        <dbReference type="ARBA" id="ARBA00023669"/>
    </source>
</evidence>
<accession>A0ABP3U795</accession>
<evidence type="ECO:0000256" key="3">
    <source>
        <dbReference type="ARBA" id="ARBA00024446"/>
    </source>
</evidence>
<evidence type="ECO:0000313" key="5">
    <source>
        <dbReference type="Proteomes" id="UP001500339"/>
    </source>
</evidence>
<evidence type="ECO:0000256" key="1">
    <source>
        <dbReference type="ARBA" id="ARBA00023587"/>
    </source>
</evidence>
<dbReference type="RefSeq" id="WP_343769163.1">
    <property type="nucleotide sequence ID" value="NZ_BAAACF010000001.1"/>
</dbReference>
<keyword evidence="3" id="KW-1283">Bacterial microcompartment</keyword>
<evidence type="ECO:0000313" key="4">
    <source>
        <dbReference type="EMBL" id="GAA0724789.1"/>
    </source>
</evidence>
<dbReference type="Gene3D" id="2.40.50.220">
    <property type="entry name" value="EutN/Ccml"/>
    <property type="match status" value="1"/>
</dbReference>
<dbReference type="CDD" id="cd01614">
    <property type="entry name" value="EutN_CcmL"/>
    <property type="match status" value="1"/>
</dbReference>
<dbReference type="Pfam" id="PF03319">
    <property type="entry name" value="EutN_CcmL"/>
    <property type="match status" value="1"/>
</dbReference>
<dbReference type="Proteomes" id="UP001500339">
    <property type="component" value="Unassembled WGS sequence"/>
</dbReference>
<name>A0ABP3U795_9CLOT</name>
<gene>
    <name evidence="4" type="ORF">GCM10008905_19230</name>
</gene>
<comment type="caution">
    <text evidence="4">The sequence shown here is derived from an EMBL/GenBank/DDBJ whole genome shotgun (WGS) entry which is preliminary data.</text>
</comment>
<comment type="subcellular location">
    <subcellularLocation>
        <location evidence="1">Carboxysome</location>
    </subcellularLocation>
</comment>
<keyword evidence="2" id="KW-1282">Carboxysome</keyword>
<dbReference type="PROSITE" id="PS51932">
    <property type="entry name" value="BMV"/>
    <property type="match status" value="1"/>
</dbReference>